<protein>
    <submittedName>
        <fullName evidence="2">Cytochrome P450</fullName>
    </submittedName>
</protein>
<evidence type="ECO:0000313" key="3">
    <source>
        <dbReference type="Proteomes" id="UP001610861"/>
    </source>
</evidence>
<proteinExistence type="inferred from homology"/>
<dbReference type="Proteomes" id="UP001610861">
    <property type="component" value="Unassembled WGS sequence"/>
</dbReference>
<dbReference type="Pfam" id="PF00067">
    <property type="entry name" value="p450"/>
    <property type="match status" value="1"/>
</dbReference>
<comment type="caution">
    <text evidence="2">The sequence shown here is derived from an EMBL/GenBank/DDBJ whole genome shotgun (WGS) entry which is preliminary data.</text>
</comment>
<dbReference type="PANTHER" id="PTHR46696">
    <property type="entry name" value="P450, PUTATIVE (EUROFUNG)-RELATED"/>
    <property type="match status" value="1"/>
</dbReference>
<dbReference type="InterPro" id="IPR036396">
    <property type="entry name" value="Cyt_P450_sf"/>
</dbReference>
<dbReference type="SUPFAM" id="SSF48264">
    <property type="entry name" value="Cytochrome P450"/>
    <property type="match status" value="1"/>
</dbReference>
<dbReference type="Gene3D" id="1.10.630.10">
    <property type="entry name" value="Cytochrome P450"/>
    <property type="match status" value="1"/>
</dbReference>
<sequence>MSSTSAECPRDGHGRLVVSSQADATRIAHDPERFSNAVSRHLQIPNGLDGAEHARATRLLAPFFHPPALDELEPRLAQIAGTLVGTLGARPFDAVADLGVLYAVRAQSAWLGWGGVLEDDLVEWVGEHRAAGRSGNPHAAAGAAARFDDIIRVLIAERRGRKLHDLTGLLMSLRWDDGRRISDDEVVSVLRNWTGGDLSSLALCVAAVVHWVATHPGHRVHLAAADDAAMDAAIDEILRLDDPFVSSRRRATADAEVSGCPVQAGETIVLDWRAANRDPEAFADPDAFDPVGHAARNLVYGTGVHACPGRGLATRELRVLLRAVLAAGEIDLAGPVVREEPPLAGFRALPVRVFARG</sequence>
<evidence type="ECO:0000313" key="2">
    <source>
        <dbReference type="EMBL" id="MFH8249170.1"/>
    </source>
</evidence>
<comment type="similarity">
    <text evidence="1">Belongs to the cytochrome P450 family.</text>
</comment>
<accession>A0ABW7Q2X0</accession>
<keyword evidence="3" id="KW-1185">Reference proteome</keyword>
<dbReference type="EMBL" id="JBIQWL010000001">
    <property type="protein sequence ID" value="MFH8249170.1"/>
    <property type="molecule type" value="Genomic_DNA"/>
</dbReference>
<dbReference type="InterPro" id="IPR001128">
    <property type="entry name" value="Cyt_P450"/>
</dbReference>
<evidence type="ECO:0000256" key="1">
    <source>
        <dbReference type="ARBA" id="ARBA00010617"/>
    </source>
</evidence>
<gene>
    <name evidence="2" type="ORF">ACH3VR_02225</name>
</gene>
<name>A0ABW7Q2X0_9MICO</name>
<dbReference type="RefSeq" id="WP_396639115.1">
    <property type="nucleotide sequence ID" value="NZ_JBIQWL010000001.1"/>
</dbReference>
<organism evidence="2 3">
    <name type="scientific">Microbacterium alkaliflavum</name>
    <dbReference type="NCBI Taxonomy" id="3248839"/>
    <lineage>
        <taxon>Bacteria</taxon>
        <taxon>Bacillati</taxon>
        <taxon>Actinomycetota</taxon>
        <taxon>Actinomycetes</taxon>
        <taxon>Micrococcales</taxon>
        <taxon>Microbacteriaceae</taxon>
        <taxon>Microbacterium</taxon>
    </lineage>
</organism>
<reference evidence="2 3" key="1">
    <citation type="submission" date="2024-09" db="EMBL/GenBank/DDBJ databases">
        <authorList>
            <person name="Pan X."/>
        </authorList>
    </citation>
    <scope>NUCLEOTIDE SEQUENCE [LARGE SCALE GENOMIC DNA]</scope>
    <source>
        <strain evidence="2 3">B2969</strain>
    </source>
</reference>
<dbReference type="PANTHER" id="PTHR46696:SF6">
    <property type="entry name" value="P450, PUTATIVE (EUROFUNG)-RELATED"/>
    <property type="match status" value="1"/>
</dbReference>